<gene>
    <name evidence="4" type="ORF">PoMZ_03355</name>
</gene>
<dbReference type="Proteomes" id="UP000294847">
    <property type="component" value="Chromosome 3"/>
</dbReference>
<keyword evidence="2" id="KW-0472">Membrane</keyword>
<feature type="domain" description="J" evidence="3">
    <location>
        <begin position="58"/>
        <end position="128"/>
    </location>
</feature>
<dbReference type="EMBL" id="CP034206">
    <property type="protein sequence ID" value="QBZ58403.1"/>
    <property type="molecule type" value="Genomic_DNA"/>
</dbReference>
<dbReference type="PANTHER" id="PTHR24074">
    <property type="entry name" value="CO-CHAPERONE PROTEIN DJLA"/>
    <property type="match status" value="1"/>
</dbReference>
<name>A0A4P7N7H6_PYROR</name>
<evidence type="ECO:0000256" key="2">
    <source>
        <dbReference type="SAM" id="Phobius"/>
    </source>
</evidence>
<dbReference type="PROSITE" id="PS50076">
    <property type="entry name" value="DNAJ_2"/>
    <property type="match status" value="1"/>
</dbReference>
<dbReference type="SUPFAM" id="SSF46565">
    <property type="entry name" value="Chaperone J-domain"/>
    <property type="match status" value="1"/>
</dbReference>
<evidence type="ECO:0000259" key="3">
    <source>
        <dbReference type="PROSITE" id="PS50076"/>
    </source>
</evidence>
<keyword evidence="2" id="KW-1133">Transmembrane helix</keyword>
<dbReference type="InterPro" id="IPR001623">
    <property type="entry name" value="DnaJ_domain"/>
</dbReference>
<feature type="region of interest" description="Disordered" evidence="1">
    <location>
        <begin position="135"/>
        <end position="189"/>
    </location>
</feature>
<organism evidence="4 5">
    <name type="scientific">Pyricularia oryzae</name>
    <name type="common">Rice blast fungus</name>
    <name type="synonym">Magnaporthe oryzae</name>
    <dbReference type="NCBI Taxonomy" id="318829"/>
    <lineage>
        <taxon>Eukaryota</taxon>
        <taxon>Fungi</taxon>
        <taxon>Dikarya</taxon>
        <taxon>Ascomycota</taxon>
        <taxon>Pezizomycotina</taxon>
        <taxon>Sordariomycetes</taxon>
        <taxon>Sordariomycetidae</taxon>
        <taxon>Magnaporthales</taxon>
        <taxon>Pyriculariaceae</taxon>
        <taxon>Pyricularia</taxon>
    </lineage>
</organism>
<keyword evidence="2" id="KW-0812">Transmembrane</keyword>
<dbReference type="InterPro" id="IPR050817">
    <property type="entry name" value="DjlA_DnaK_co-chaperone"/>
</dbReference>
<sequence>MLLLNPTRSRTCTIVQNKHKPKHKFLPSETPGCIRQKHDRWPHVHHVLTRWPARPGFSPYDVLEQPRDGPYSKRRFYELVMVYHPDRWVHGTYHGIPKQTRVERYRLILAANAILSDPVRQRAYDEYGVGWTPGGADLSRRSPGQPWKGGNGGNDGNSRNAKGQRDEQYPSGGDSCHWEGQPRGSQQRPIFMDNSSFAAMLLWLASSLSYLLWSVASSRAESISRRQDSIHKQLLRELDGIAARRYKLN</sequence>
<evidence type="ECO:0000313" key="4">
    <source>
        <dbReference type="EMBL" id="QBZ58403.1"/>
    </source>
</evidence>
<feature type="transmembrane region" description="Helical" evidence="2">
    <location>
        <begin position="197"/>
        <end position="216"/>
    </location>
</feature>
<dbReference type="AlphaFoldDB" id="A0A4P7N7H6"/>
<dbReference type="Gene3D" id="1.10.287.110">
    <property type="entry name" value="DnaJ domain"/>
    <property type="match status" value="1"/>
</dbReference>
<evidence type="ECO:0000256" key="1">
    <source>
        <dbReference type="SAM" id="MobiDB-lite"/>
    </source>
</evidence>
<reference evidence="4 5" key="1">
    <citation type="journal article" date="2019" name="Mol. Biol. Evol.">
        <title>Blast fungal genomes show frequent chromosomal changes, gene gains and losses, and effector gene turnover.</title>
        <authorList>
            <person name="Gomez Luciano L.B."/>
            <person name="Jason Tsai I."/>
            <person name="Chuma I."/>
            <person name="Tosa Y."/>
            <person name="Chen Y.H."/>
            <person name="Li J.Y."/>
            <person name="Li M.Y."/>
            <person name="Jade Lu M.Y."/>
            <person name="Nakayashiki H."/>
            <person name="Li W.H."/>
        </authorList>
    </citation>
    <scope>NUCLEOTIDE SEQUENCE [LARGE SCALE GENOMIC DNA]</scope>
    <source>
        <strain evidence="4">MZ5-1-6</strain>
    </source>
</reference>
<accession>A0A4P7N7H6</accession>
<proteinExistence type="predicted"/>
<dbReference type="CDD" id="cd06257">
    <property type="entry name" value="DnaJ"/>
    <property type="match status" value="1"/>
</dbReference>
<evidence type="ECO:0000313" key="5">
    <source>
        <dbReference type="Proteomes" id="UP000294847"/>
    </source>
</evidence>
<dbReference type="VEuPathDB" id="FungiDB:M_BR32_EuGene_00127971"/>
<protein>
    <recommendedName>
        <fullName evidence="3">J domain-containing protein</fullName>
    </recommendedName>
</protein>
<dbReference type="InterPro" id="IPR036869">
    <property type="entry name" value="J_dom_sf"/>
</dbReference>